<dbReference type="Proteomes" id="UP001050975">
    <property type="component" value="Unassembled WGS sequence"/>
</dbReference>
<evidence type="ECO:0000313" key="2">
    <source>
        <dbReference type="Proteomes" id="UP001050975"/>
    </source>
</evidence>
<protein>
    <recommendedName>
        <fullName evidence="3">DUF928 domain-containing protein</fullName>
    </recommendedName>
</protein>
<evidence type="ECO:0000313" key="1">
    <source>
        <dbReference type="EMBL" id="GET35422.1"/>
    </source>
</evidence>
<comment type="caution">
    <text evidence="1">The sequence shown here is derived from an EMBL/GenBank/DDBJ whole genome shotgun (WGS) entry which is preliminary data.</text>
</comment>
<evidence type="ECO:0008006" key="3">
    <source>
        <dbReference type="Google" id="ProtNLM"/>
    </source>
</evidence>
<dbReference type="EMBL" id="BLAY01000001">
    <property type="protein sequence ID" value="GET35422.1"/>
    <property type="molecule type" value="Genomic_DNA"/>
</dbReference>
<name>A0AAV3X5F2_9CYAN</name>
<keyword evidence="2" id="KW-1185">Reference proteome</keyword>
<gene>
    <name evidence="1" type="ORF">MiSe_01640</name>
</gene>
<proteinExistence type="predicted"/>
<dbReference type="InterPro" id="IPR010328">
    <property type="entry name" value="DUF928"/>
</dbReference>
<sequence length="256" mass="27459">MAKQKSIQFLGLLSTALFLELVVAPSLLTKVQAQTASPNSAQTQRISTIARITFEPPGDGKPDDTAGGASRNGGCLQAVTNSGGCIVPLMPATKDGLTTTERPTFFVYVADSAAKELFFSLRDDSDNAVYQAKIPINGQTGIVSVKLPDNAPALEVGKTYQWAFIMVGDQGLRPDSPGVRGEVRRVELNQELKSEIAQGKPLERAELYGKNGIWFDTLATLAQARSEQPNDTTLVANWQDLLKSVGLDAIAKEPLL</sequence>
<dbReference type="RefSeq" id="WP_226572852.1">
    <property type="nucleotide sequence ID" value="NZ_BLAY01000001.1"/>
</dbReference>
<reference evidence="1" key="1">
    <citation type="submission" date="2019-10" db="EMBL/GenBank/DDBJ databases">
        <title>Draft genome sequece of Microseira wollei NIES-4236.</title>
        <authorList>
            <person name="Yamaguchi H."/>
            <person name="Suzuki S."/>
            <person name="Kawachi M."/>
        </authorList>
    </citation>
    <scope>NUCLEOTIDE SEQUENCE</scope>
    <source>
        <strain evidence="1">NIES-4236</strain>
    </source>
</reference>
<organism evidence="1 2">
    <name type="scientific">Microseira wollei NIES-4236</name>
    <dbReference type="NCBI Taxonomy" id="2530354"/>
    <lineage>
        <taxon>Bacteria</taxon>
        <taxon>Bacillati</taxon>
        <taxon>Cyanobacteriota</taxon>
        <taxon>Cyanophyceae</taxon>
        <taxon>Oscillatoriophycideae</taxon>
        <taxon>Aerosakkonematales</taxon>
        <taxon>Aerosakkonemataceae</taxon>
        <taxon>Microseira</taxon>
    </lineage>
</organism>
<dbReference type="Pfam" id="PF06051">
    <property type="entry name" value="DUF928"/>
    <property type="match status" value="1"/>
</dbReference>
<accession>A0AAV3X5F2</accession>
<dbReference type="AlphaFoldDB" id="A0AAV3X5F2"/>